<name>A0A1G2RJJ1_9BACT</name>
<dbReference type="AlphaFoldDB" id="A0A1G2RJJ1"/>
<dbReference type="Proteomes" id="UP000176917">
    <property type="component" value="Unassembled WGS sequence"/>
</dbReference>
<proteinExistence type="predicted"/>
<comment type="caution">
    <text evidence="1">The sequence shown here is derived from an EMBL/GenBank/DDBJ whole genome shotgun (WGS) entry which is preliminary data.</text>
</comment>
<dbReference type="EMBL" id="MHUG01000016">
    <property type="protein sequence ID" value="OHA73015.1"/>
    <property type="molecule type" value="Genomic_DNA"/>
</dbReference>
<gene>
    <name evidence="1" type="ORF">A3B24_01210</name>
</gene>
<reference evidence="1 2" key="1">
    <citation type="journal article" date="2016" name="Nat. Commun.">
        <title>Thousands of microbial genomes shed light on interconnected biogeochemical processes in an aquifer system.</title>
        <authorList>
            <person name="Anantharaman K."/>
            <person name="Brown C.T."/>
            <person name="Hug L.A."/>
            <person name="Sharon I."/>
            <person name="Castelle C.J."/>
            <person name="Probst A.J."/>
            <person name="Thomas B.C."/>
            <person name="Singh A."/>
            <person name="Wilkins M.J."/>
            <person name="Karaoz U."/>
            <person name="Brodie E.L."/>
            <person name="Williams K.H."/>
            <person name="Hubbard S.S."/>
            <person name="Banfield J.F."/>
        </authorList>
    </citation>
    <scope>NUCLEOTIDE SEQUENCE [LARGE SCALE GENOMIC DNA]</scope>
</reference>
<accession>A0A1G2RJJ1</accession>
<sequence length="170" mass="19189">MDATFDQSKKLLELFEGTPREQIQWLLESGFLTDLRDTNALGIDRGEFRRLIRWAPIPQQLVGIDLITYRGTISSLDKAKVDRVVSGYSGPSLVLDLEGHSRTEHATISVDLNFGMVRVKLEDGLVYVLKDSRMSPLSSGGWTVLIPDAHGDVILYQVIQERLRLRPRVI</sequence>
<dbReference type="STRING" id="1802461.A3B24_01210"/>
<protein>
    <submittedName>
        <fullName evidence="1">Uncharacterized protein</fullName>
    </submittedName>
</protein>
<evidence type="ECO:0000313" key="1">
    <source>
        <dbReference type="EMBL" id="OHA73015.1"/>
    </source>
</evidence>
<organism evidence="1 2">
    <name type="scientific">Candidatus Wildermuthbacteria bacterium RIFCSPLOWO2_01_FULL_48_16</name>
    <dbReference type="NCBI Taxonomy" id="1802461"/>
    <lineage>
        <taxon>Bacteria</taxon>
        <taxon>Candidatus Wildermuthiibacteriota</taxon>
    </lineage>
</organism>
<evidence type="ECO:0000313" key="2">
    <source>
        <dbReference type="Proteomes" id="UP000176917"/>
    </source>
</evidence>